<dbReference type="Proteomes" id="UP001248709">
    <property type="component" value="Unassembled WGS sequence"/>
</dbReference>
<evidence type="ECO:0000313" key="2">
    <source>
        <dbReference type="Proteomes" id="UP001248709"/>
    </source>
</evidence>
<sequence length="85" mass="9806">MLIFSGLNDPGSEPLYIQLYEFLKREIMNGNIPGGDQYTLSSLLALMLRERSDSLGSRTPDTIWYLPPFKDTDFAPFRCRWTRTA</sequence>
<dbReference type="RefSeq" id="WP_051503594.1">
    <property type="nucleotide sequence ID" value="NZ_JAUSUY010000011.1"/>
</dbReference>
<protein>
    <submittedName>
        <fullName evidence="1">Uncharacterized protein</fullName>
    </submittedName>
</protein>
<evidence type="ECO:0000313" key="1">
    <source>
        <dbReference type="EMBL" id="MDT3427253.1"/>
    </source>
</evidence>
<name>A0ABU3H8V4_9BACL</name>
<organism evidence="1 2">
    <name type="scientific">Paenibacillus forsythiae</name>
    <dbReference type="NCBI Taxonomy" id="365616"/>
    <lineage>
        <taxon>Bacteria</taxon>
        <taxon>Bacillati</taxon>
        <taxon>Bacillota</taxon>
        <taxon>Bacilli</taxon>
        <taxon>Bacillales</taxon>
        <taxon>Paenibacillaceae</taxon>
        <taxon>Paenibacillus</taxon>
    </lineage>
</organism>
<reference evidence="1 2" key="1">
    <citation type="submission" date="2023-07" db="EMBL/GenBank/DDBJ databases">
        <title>Genomic Encyclopedia of Type Strains, Phase IV (KMG-IV): sequencing the most valuable type-strain genomes for metagenomic binning, comparative biology and taxonomic classification.</title>
        <authorList>
            <person name="Goeker M."/>
        </authorList>
    </citation>
    <scope>NUCLEOTIDE SEQUENCE [LARGE SCALE GENOMIC DNA]</scope>
    <source>
        <strain evidence="1 2">T98</strain>
    </source>
</reference>
<dbReference type="EMBL" id="JAUSUY010000011">
    <property type="protein sequence ID" value="MDT3427253.1"/>
    <property type="molecule type" value="Genomic_DNA"/>
</dbReference>
<comment type="caution">
    <text evidence="1">The sequence shown here is derived from an EMBL/GenBank/DDBJ whole genome shotgun (WGS) entry which is preliminary data.</text>
</comment>
<proteinExistence type="predicted"/>
<accession>A0ABU3H8V4</accession>
<keyword evidence="2" id="KW-1185">Reference proteome</keyword>
<gene>
    <name evidence="1" type="ORF">J2Z22_002804</name>
</gene>